<protein>
    <submittedName>
        <fullName evidence="1">Uncharacterized protein</fullName>
    </submittedName>
</protein>
<accession>A0A081R4T8</accession>
<dbReference type="OrthoDB" id="7474955at2"/>
<dbReference type="Proteomes" id="UP000028411">
    <property type="component" value="Unassembled WGS sequence"/>
</dbReference>
<comment type="caution">
    <text evidence="1">The sequence shown here is derived from an EMBL/GenBank/DDBJ whole genome shotgun (WGS) entry which is preliminary data.</text>
</comment>
<proteinExistence type="predicted"/>
<sequence>MFVTAPLMLLLAAAPQSGDPVGNGRKAYSECLSKQVQPALDKKLTLADFQATLKTECGAKEAAFRAAIVAEDKSGGMSEKAAQSDADDQISEYRDKILGEFEDYSKS</sequence>
<organism evidence="1 2">
    <name type="scientific">Sphingobium chlorophenolicum</name>
    <dbReference type="NCBI Taxonomy" id="46429"/>
    <lineage>
        <taxon>Bacteria</taxon>
        <taxon>Pseudomonadati</taxon>
        <taxon>Pseudomonadota</taxon>
        <taxon>Alphaproteobacteria</taxon>
        <taxon>Sphingomonadales</taxon>
        <taxon>Sphingomonadaceae</taxon>
        <taxon>Sphingobium</taxon>
    </lineage>
</organism>
<gene>
    <name evidence="1" type="ORF">BV95_04492</name>
</gene>
<evidence type="ECO:0000313" key="2">
    <source>
        <dbReference type="Proteomes" id="UP000028411"/>
    </source>
</evidence>
<dbReference type="EMBL" id="JFHR01000110">
    <property type="protein sequence ID" value="KEQ50211.1"/>
    <property type="molecule type" value="Genomic_DNA"/>
</dbReference>
<reference evidence="1 2" key="1">
    <citation type="submission" date="2014-02" db="EMBL/GenBank/DDBJ databases">
        <title>Whole genome sequence of Sphingobium chlorophenolicum NBRC 16172.</title>
        <authorList>
            <person name="Gan H.M."/>
            <person name="Gan H.Y."/>
            <person name="Chew T.H."/>
            <person name="Savka M.A."/>
        </authorList>
    </citation>
    <scope>NUCLEOTIDE SEQUENCE [LARGE SCALE GENOMIC DNA]</scope>
    <source>
        <strain evidence="1 2">NBRC 16172</strain>
    </source>
</reference>
<dbReference type="eggNOG" id="ENOG5030RUH">
    <property type="taxonomic scope" value="Bacteria"/>
</dbReference>
<dbReference type="PATRIC" id="fig|46429.4.peg.4479"/>
<dbReference type="AlphaFoldDB" id="A0A081R4T8"/>
<name>A0A081R4T8_SPHCR</name>
<dbReference type="RefSeq" id="WP_037457488.1">
    <property type="nucleotide sequence ID" value="NZ_JFHR01000110.1"/>
</dbReference>
<evidence type="ECO:0000313" key="1">
    <source>
        <dbReference type="EMBL" id="KEQ50211.1"/>
    </source>
</evidence>